<evidence type="ECO:0000313" key="1">
    <source>
        <dbReference type="EMBL" id="KDQ57378.1"/>
    </source>
</evidence>
<gene>
    <name evidence="1" type="ORF">JAAARDRAFT_193715</name>
</gene>
<dbReference type="AlphaFoldDB" id="A0A067PRD6"/>
<dbReference type="HOGENOM" id="CLU_963327_0_0_1"/>
<name>A0A067PRD6_9AGAM</name>
<protein>
    <submittedName>
        <fullName evidence="1">Uncharacterized protein</fullName>
    </submittedName>
</protein>
<proteinExistence type="predicted"/>
<accession>A0A067PRD6</accession>
<sequence length="308" mass="35097">MPTYQRIPTARLDHRRLADLNSFRSVIPFAPPTLPDDSAGEFTLQLHRHVAFHTAEGQTQDCNFCDYQFHGALLQVTKPNGAPGEWHGLVGDGYVRLYINRAYNVKKEEGEEDGRGAFGEALSRIFERRRVESPIVFDEISNCIYPPTPPPSASPLPVFNDPFTFPPAPVVPVTSFLVPRGGFNPLYFVTSLDHILQPLNEEVLRHFGGETYSDPNLLATFNRCREWILCHLAFLRHMYGVSGDAYEYHIGILTLSFDLYEGVLAVATGMSNLLHKRDARLARREQLERRNEGMRWLMRRRDEPVQDA</sequence>
<evidence type="ECO:0000313" key="2">
    <source>
        <dbReference type="Proteomes" id="UP000027265"/>
    </source>
</evidence>
<organism evidence="1 2">
    <name type="scientific">Jaapia argillacea MUCL 33604</name>
    <dbReference type="NCBI Taxonomy" id="933084"/>
    <lineage>
        <taxon>Eukaryota</taxon>
        <taxon>Fungi</taxon>
        <taxon>Dikarya</taxon>
        <taxon>Basidiomycota</taxon>
        <taxon>Agaricomycotina</taxon>
        <taxon>Agaricomycetes</taxon>
        <taxon>Agaricomycetidae</taxon>
        <taxon>Jaapiales</taxon>
        <taxon>Jaapiaceae</taxon>
        <taxon>Jaapia</taxon>
    </lineage>
</organism>
<keyword evidence="2" id="KW-1185">Reference proteome</keyword>
<dbReference type="EMBL" id="KL197719">
    <property type="protein sequence ID" value="KDQ57378.1"/>
    <property type="molecule type" value="Genomic_DNA"/>
</dbReference>
<dbReference type="Proteomes" id="UP000027265">
    <property type="component" value="Unassembled WGS sequence"/>
</dbReference>
<reference evidence="2" key="1">
    <citation type="journal article" date="2014" name="Proc. Natl. Acad. Sci. U.S.A.">
        <title>Extensive sampling of basidiomycete genomes demonstrates inadequacy of the white-rot/brown-rot paradigm for wood decay fungi.</title>
        <authorList>
            <person name="Riley R."/>
            <person name="Salamov A.A."/>
            <person name="Brown D.W."/>
            <person name="Nagy L.G."/>
            <person name="Floudas D."/>
            <person name="Held B.W."/>
            <person name="Levasseur A."/>
            <person name="Lombard V."/>
            <person name="Morin E."/>
            <person name="Otillar R."/>
            <person name="Lindquist E.A."/>
            <person name="Sun H."/>
            <person name="LaButti K.M."/>
            <person name="Schmutz J."/>
            <person name="Jabbour D."/>
            <person name="Luo H."/>
            <person name="Baker S.E."/>
            <person name="Pisabarro A.G."/>
            <person name="Walton J.D."/>
            <person name="Blanchette R.A."/>
            <person name="Henrissat B."/>
            <person name="Martin F."/>
            <person name="Cullen D."/>
            <person name="Hibbett D.S."/>
            <person name="Grigoriev I.V."/>
        </authorList>
    </citation>
    <scope>NUCLEOTIDE SEQUENCE [LARGE SCALE GENOMIC DNA]</scope>
    <source>
        <strain evidence="2">MUCL 33604</strain>
    </source>
</reference>
<dbReference type="InParanoid" id="A0A067PRD6"/>